<dbReference type="GO" id="GO:0031956">
    <property type="term" value="F:medium-chain fatty acid-CoA ligase activity"/>
    <property type="evidence" value="ECO:0007669"/>
    <property type="project" value="TreeGrafter"/>
</dbReference>
<keyword evidence="5" id="KW-1185">Reference proteome</keyword>
<dbReference type="EMBL" id="CP015363">
    <property type="protein sequence ID" value="ARD85043.1"/>
    <property type="molecule type" value="Genomic_DNA"/>
</dbReference>
<gene>
    <name evidence="4" type="ORF">FAD_1167</name>
</gene>
<evidence type="ECO:0000259" key="3">
    <source>
        <dbReference type="Pfam" id="PF13193"/>
    </source>
</evidence>
<dbReference type="STRING" id="74969.FAD_1167"/>
<evidence type="ECO:0000256" key="1">
    <source>
        <dbReference type="ARBA" id="ARBA00006432"/>
    </source>
</evidence>
<feature type="domain" description="AMP-binding enzyme C-terminal" evidence="3">
    <location>
        <begin position="22"/>
        <end position="70"/>
    </location>
</feature>
<evidence type="ECO:0000313" key="5">
    <source>
        <dbReference type="Proteomes" id="UP000192050"/>
    </source>
</evidence>
<organism evidence="4 5">
    <name type="scientific">Ferroplasma acidiphilum</name>
    <dbReference type="NCBI Taxonomy" id="74969"/>
    <lineage>
        <taxon>Archaea</taxon>
        <taxon>Methanobacteriati</taxon>
        <taxon>Thermoplasmatota</taxon>
        <taxon>Thermoplasmata</taxon>
        <taxon>Thermoplasmatales</taxon>
        <taxon>Ferroplasmaceae</taxon>
        <taxon>Ferroplasma</taxon>
    </lineage>
</organism>
<dbReference type="KEGG" id="fai:FAD_1167"/>
<dbReference type="Proteomes" id="UP000192050">
    <property type="component" value="Chromosome"/>
</dbReference>
<evidence type="ECO:0000256" key="2">
    <source>
        <dbReference type="ARBA" id="ARBA00022598"/>
    </source>
</evidence>
<accession>A0A1V0N4J0</accession>
<reference evidence="4 5" key="1">
    <citation type="submission" date="2011-10" db="EMBL/GenBank/DDBJ databases">
        <title>Metabolic and evolutionary patterns in the extreme acidophile Ferroplasma acidiphilum.</title>
        <authorList>
            <person name="Golyshina O.V."/>
            <person name="Kozyavkin S.A."/>
            <person name="Tatusov R.L."/>
            <person name="Slesarev A.I."/>
            <person name="Golyshin P.N."/>
        </authorList>
    </citation>
    <scope>NUCLEOTIDE SEQUENCE [LARGE SCALE GENOMIC DNA]</scope>
    <source>
        <strain evidence="5">Y</strain>
    </source>
</reference>
<dbReference type="GO" id="GO:0006631">
    <property type="term" value="P:fatty acid metabolic process"/>
    <property type="evidence" value="ECO:0007669"/>
    <property type="project" value="TreeGrafter"/>
</dbReference>
<keyword evidence="2" id="KW-0436">Ligase</keyword>
<dbReference type="PANTHER" id="PTHR43201">
    <property type="entry name" value="ACYL-COA SYNTHETASE"/>
    <property type="match status" value="1"/>
</dbReference>
<proteinExistence type="inferred from homology"/>
<sequence>MNIVDRKKDMITAGGYNIYPEEVEKILYEHSGVSQCAVVVVPDAHRGETVKAIIVLSDKSVTEDEIKKYC</sequence>
<dbReference type="Gene3D" id="3.30.300.30">
    <property type="match status" value="1"/>
</dbReference>
<dbReference type="InterPro" id="IPR045851">
    <property type="entry name" value="AMP-bd_C_sf"/>
</dbReference>
<dbReference type="Pfam" id="PF13193">
    <property type="entry name" value="AMP-binding_C"/>
    <property type="match status" value="1"/>
</dbReference>
<dbReference type="InterPro" id="IPR025110">
    <property type="entry name" value="AMP-bd_C"/>
</dbReference>
<name>A0A1V0N4J0_9ARCH</name>
<evidence type="ECO:0000313" key="4">
    <source>
        <dbReference type="EMBL" id="ARD85043.1"/>
    </source>
</evidence>
<dbReference type="PANTHER" id="PTHR43201:SF5">
    <property type="entry name" value="MEDIUM-CHAIN ACYL-COA LIGASE ACSF2, MITOCHONDRIAL"/>
    <property type="match status" value="1"/>
</dbReference>
<comment type="similarity">
    <text evidence="1">Belongs to the ATP-dependent AMP-binding enzyme family.</text>
</comment>
<dbReference type="SUPFAM" id="SSF56801">
    <property type="entry name" value="Acetyl-CoA synthetase-like"/>
    <property type="match status" value="1"/>
</dbReference>
<protein>
    <recommendedName>
        <fullName evidence="3">AMP-binding enzyme C-terminal domain-containing protein</fullName>
    </recommendedName>
</protein>
<dbReference type="AlphaFoldDB" id="A0A1V0N4J0"/>